<feature type="domain" description="Mur ligase C-terminal" evidence="4">
    <location>
        <begin position="28"/>
        <end position="154"/>
    </location>
</feature>
<dbReference type="Pfam" id="PF02875">
    <property type="entry name" value="Mur_ligase_C"/>
    <property type="match status" value="1"/>
</dbReference>
<dbReference type="RefSeq" id="WP_378213376.1">
    <property type="nucleotide sequence ID" value="NZ_JBHLZP010000949.1"/>
</dbReference>
<evidence type="ECO:0000259" key="4">
    <source>
        <dbReference type="Pfam" id="PF02875"/>
    </source>
</evidence>
<dbReference type="InterPro" id="IPR004101">
    <property type="entry name" value="Mur_ligase_C"/>
</dbReference>
<dbReference type="GO" id="GO:0016874">
    <property type="term" value="F:ligase activity"/>
    <property type="evidence" value="ECO:0007669"/>
    <property type="project" value="UniProtKB-KW"/>
</dbReference>
<keyword evidence="2" id="KW-0547">Nucleotide-binding</keyword>
<gene>
    <name evidence="5" type="ORF">ACFFNX_49215</name>
</gene>
<keyword evidence="1 5" id="KW-0436">Ligase</keyword>
<evidence type="ECO:0000256" key="3">
    <source>
        <dbReference type="ARBA" id="ARBA00022840"/>
    </source>
</evidence>
<dbReference type="Proteomes" id="UP001589627">
    <property type="component" value="Unassembled WGS sequence"/>
</dbReference>
<dbReference type="Gene3D" id="3.90.190.20">
    <property type="entry name" value="Mur ligase, C-terminal domain"/>
    <property type="match status" value="1"/>
</dbReference>
<evidence type="ECO:0000256" key="1">
    <source>
        <dbReference type="ARBA" id="ARBA00022598"/>
    </source>
</evidence>
<evidence type="ECO:0000313" key="5">
    <source>
        <dbReference type="EMBL" id="MFB9840156.1"/>
    </source>
</evidence>
<keyword evidence="3" id="KW-0067">ATP-binding</keyword>
<evidence type="ECO:0000256" key="2">
    <source>
        <dbReference type="ARBA" id="ARBA00022741"/>
    </source>
</evidence>
<dbReference type="PANTHER" id="PTHR43024">
    <property type="entry name" value="UDP-N-ACETYLMURAMOYL-TRIPEPTIDE--D-ALANYL-D-ALANINE LIGASE"/>
    <property type="match status" value="1"/>
</dbReference>
<evidence type="ECO:0000313" key="6">
    <source>
        <dbReference type="Proteomes" id="UP001589627"/>
    </source>
</evidence>
<organism evidence="5 6">
    <name type="scientific">Actinoallomurus acaciae</name>
    <dbReference type="NCBI Taxonomy" id="502577"/>
    <lineage>
        <taxon>Bacteria</taxon>
        <taxon>Bacillati</taxon>
        <taxon>Actinomycetota</taxon>
        <taxon>Actinomycetes</taxon>
        <taxon>Streptosporangiales</taxon>
        <taxon>Thermomonosporaceae</taxon>
        <taxon>Actinoallomurus</taxon>
    </lineage>
</organism>
<name>A0ABV5YYN5_9ACTN</name>
<reference evidence="5 6" key="1">
    <citation type="submission" date="2024-09" db="EMBL/GenBank/DDBJ databases">
        <authorList>
            <person name="Sun Q."/>
            <person name="Mori K."/>
        </authorList>
    </citation>
    <scope>NUCLEOTIDE SEQUENCE [LARGE SCALE GENOMIC DNA]</scope>
    <source>
        <strain evidence="5 6">TBRC 0563</strain>
    </source>
</reference>
<dbReference type="InterPro" id="IPR036615">
    <property type="entry name" value="Mur_ligase_C_dom_sf"/>
</dbReference>
<sequence>AAAARCLGMPVADVAEGLSAAEPASRWRMEVTERPDGVTVVNDAYNANPESVRAALDTVIHMARRGRAFAVLGGMAELGASTVEEHEKIGAYAARGGLAGLVAVGDTAEAVLKGAGQVGTWTGEGVQVEDVGAAVAALGERLRPGDVVLIKGSRVAGLERVAEAVLAAVPVEGSDDA</sequence>
<accession>A0ABV5YYN5</accession>
<proteinExistence type="predicted"/>
<protein>
    <submittedName>
        <fullName evidence="5">Glutamate ligase domain-containing protein</fullName>
    </submittedName>
</protein>
<dbReference type="SUPFAM" id="SSF53244">
    <property type="entry name" value="MurD-like peptide ligases, peptide-binding domain"/>
    <property type="match status" value="1"/>
</dbReference>
<dbReference type="PANTHER" id="PTHR43024:SF1">
    <property type="entry name" value="UDP-N-ACETYLMURAMOYL-TRIPEPTIDE--D-ALANYL-D-ALANINE LIGASE"/>
    <property type="match status" value="1"/>
</dbReference>
<comment type="caution">
    <text evidence="5">The sequence shown here is derived from an EMBL/GenBank/DDBJ whole genome shotgun (WGS) entry which is preliminary data.</text>
</comment>
<keyword evidence="6" id="KW-1185">Reference proteome</keyword>
<dbReference type="EMBL" id="JBHLZP010000949">
    <property type="protein sequence ID" value="MFB9840156.1"/>
    <property type="molecule type" value="Genomic_DNA"/>
</dbReference>
<feature type="non-terminal residue" evidence="5">
    <location>
        <position position="1"/>
    </location>
</feature>
<dbReference type="InterPro" id="IPR051046">
    <property type="entry name" value="MurCDEF_CellWall_CoF430Synth"/>
</dbReference>